<organism evidence="2 3">
    <name type="scientific">Mycolicibacterium hodleri</name>
    <dbReference type="NCBI Taxonomy" id="49897"/>
    <lineage>
        <taxon>Bacteria</taxon>
        <taxon>Bacillati</taxon>
        <taxon>Actinomycetota</taxon>
        <taxon>Actinomycetes</taxon>
        <taxon>Mycobacteriales</taxon>
        <taxon>Mycobacteriaceae</taxon>
        <taxon>Mycolicibacterium</taxon>
    </lineage>
</organism>
<evidence type="ECO:0000313" key="2">
    <source>
        <dbReference type="EMBL" id="TQR88567.1"/>
    </source>
</evidence>
<reference evidence="2 3" key="1">
    <citation type="submission" date="2018-10" db="EMBL/GenBank/DDBJ databases">
        <title>Draft genome of Mycobacterium hodleri strain B.</title>
        <authorList>
            <person name="Amande T.J."/>
            <person name="Mcgenity T.J."/>
        </authorList>
    </citation>
    <scope>NUCLEOTIDE SEQUENCE [LARGE SCALE GENOMIC DNA]</scope>
    <source>
        <strain evidence="2 3">B</strain>
    </source>
</reference>
<sequence length="60" mass="5828">MSATGATVLSDSGHELQADASQHAEHGEGGRVGVGSVGAVGDAVADVAASTVRNHVSRST</sequence>
<evidence type="ECO:0000256" key="1">
    <source>
        <dbReference type="SAM" id="MobiDB-lite"/>
    </source>
</evidence>
<dbReference type="AlphaFoldDB" id="A0A544W8J3"/>
<feature type="compositionally biased region" description="Polar residues" evidence="1">
    <location>
        <begin position="1"/>
        <end position="10"/>
    </location>
</feature>
<name>A0A544W8J3_9MYCO</name>
<gene>
    <name evidence="2" type="ORF">D8S82_00740</name>
</gene>
<comment type="caution">
    <text evidence="2">The sequence shown here is derived from an EMBL/GenBank/DDBJ whole genome shotgun (WGS) entry which is preliminary data.</text>
</comment>
<dbReference type="Proteomes" id="UP000315759">
    <property type="component" value="Unassembled WGS sequence"/>
</dbReference>
<proteinExistence type="predicted"/>
<keyword evidence="3" id="KW-1185">Reference proteome</keyword>
<dbReference type="RefSeq" id="WP_142549890.1">
    <property type="nucleotide sequence ID" value="NZ_VIFX01000001.1"/>
</dbReference>
<protein>
    <submittedName>
        <fullName evidence="2">Uncharacterized protein</fullName>
    </submittedName>
</protein>
<feature type="region of interest" description="Disordered" evidence="1">
    <location>
        <begin position="1"/>
        <end position="36"/>
    </location>
</feature>
<feature type="compositionally biased region" description="Basic and acidic residues" evidence="1">
    <location>
        <begin position="12"/>
        <end position="29"/>
    </location>
</feature>
<dbReference type="EMBL" id="VIFX01000001">
    <property type="protein sequence ID" value="TQR88567.1"/>
    <property type="molecule type" value="Genomic_DNA"/>
</dbReference>
<accession>A0A544W8J3</accession>
<evidence type="ECO:0000313" key="3">
    <source>
        <dbReference type="Proteomes" id="UP000315759"/>
    </source>
</evidence>